<keyword evidence="2" id="KW-1185">Reference proteome</keyword>
<accession>A0A3N4JXJ1</accession>
<dbReference type="Proteomes" id="UP000276215">
    <property type="component" value="Unassembled WGS sequence"/>
</dbReference>
<organism evidence="1 2">
    <name type="scientific">Choiromyces venosus 120613-1</name>
    <dbReference type="NCBI Taxonomy" id="1336337"/>
    <lineage>
        <taxon>Eukaryota</taxon>
        <taxon>Fungi</taxon>
        <taxon>Dikarya</taxon>
        <taxon>Ascomycota</taxon>
        <taxon>Pezizomycotina</taxon>
        <taxon>Pezizomycetes</taxon>
        <taxon>Pezizales</taxon>
        <taxon>Tuberaceae</taxon>
        <taxon>Choiromyces</taxon>
    </lineage>
</organism>
<feature type="non-terminal residue" evidence="1">
    <location>
        <position position="1"/>
    </location>
</feature>
<dbReference type="OrthoDB" id="4772757at2759"/>
<dbReference type="EMBL" id="ML120365">
    <property type="protein sequence ID" value="RPB02937.1"/>
    <property type="molecule type" value="Genomic_DNA"/>
</dbReference>
<sequence>LHVDELCHGLAIKAGSPTLDPRCFPLIIPSIETVIGSCLGLIAVDPTTSNVHLAHSTLREYPSNHQDRLFESPQATIAETFLSYLGLKSVLELSWRDQTFRETH</sequence>
<evidence type="ECO:0000313" key="1">
    <source>
        <dbReference type="EMBL" id="RPB02937.1"/>
    </source>
</evidence>
<dbReference type="AlphaFoldDB" id="A0A3N4JXJ1"/>
<protein>
    <submittedName>
        <fullName evidence="1">Uncharacterized protein</fullName>
    </submittedName>
</protein>
<proteinExistence type="predicted"/>
<name>A0A3N4JXJ1_9PEZI</name>
<gene>
    <name evidence="1" type="ORF">L873DRAFT_1671825</name>
</gene>
<evidence type="ECO:0000313" key="2">
    <source>
        <dbReference type="Proteomes" id="UP000276215"/>
    </source>
</evidence>
<reference evidence="1 2" key="1">
    <citation type="journal article" date="2018" name="Nat. Ecol. Evol.">
        <title>Pezizomycetes genomes reveal the molecular basis of ectomycorrhizal truffle lifestyle.</title>
        <authorList>
            <person name="Murat C."/>
            <person name="Payen T."/>
            <person name="Noel B."/>
            <person name="Kuo A."/>
            <person name="Morin E."/>
            <person name="Chen J."/>
            <person name="Kohler A."/>
            <person name="Krizsan K."/>
            <person name="Balestrini R."/>
            <person name="Da Silva C."/>
            <person name="Montanini B."/>
            <person name="Hainaut M."/>
            <person name="Levati E."/>
            <person name="Barry K.W."/>
            <person name="Belfiori B."/>
            <person name="Cichocki N."/>
            <person name="Clum A."/>
            <person name="Dockter R.B."/>
            <person name="Fauchery L."/>
            <person name="Guy J."/>
            <person name="Iotti M."/>
            <person name="Le Tacon F."/>
            <person name="Lindquist E.A."/>
            <person name="Lipzen A."/>
            <person name="Malagnac F."/>
            <person name="Mello A."/>
            <person name="Molinier V."/>
            <person name="Miyauchi S."/>
            <person name="Poulain J."/>
            <person name="Riccioni C."/>
            <person name="Rubini A."/>
            <person name="Sitrit Y."/>
            <person name="Splivallo R."/>
            <person name="Traeger S."/>
            <person name="Wang M."/>
            <person name="Zifcakova L."/>
            <person name="Wipf D."/>
            <person name="Zambonelli A."/>
            <person name="Paolocci F."/>
            <person name="Nowrousian M."/>
            <person name="Ottonello S."/>
            <person name="Baldrian P."/>
            <person name="Spatafora J.W."/>
            <person name="Henrissat B."/>
            <person name="Nagy L.G."/>
            <person name="Aury J.M."/>
            <person name="Wincker P."/>
            <person name="Grigoriev I.V."/>
            <person name="Bonfante P."/>
            <person name="Martin F.M."/>
        </authorList>
    </citation>
    <scope>NUCLEOTIDE SEQUENCE [LARGE SCALE GENOMIC DNA]</scope>
    <source>
        <strain evidence="1 2">120613-1</strain>
    </source>
</reference>